<protein>
    <recommendedName>
        <fullName evidence="2">Diacylglycerol kinase iota-like domain-containing protein</fullName>
    </recommendedName>
</protein>
<evidence type="ECO:0000259" key="2">
    <source>
        <dbReference type="Pfam" id="PF23578"/>
    </source>
</evidence>
<dbReference type="InterPro" id="IPR056383">
    <property type="entry name" value="DGKI-like_dom"/>
</dbReference>
<accession>A0A915JKE1</accession>
<proteinExistence type="predicted"/>
<organism evidence="3 4">
    <name type="scientific">Romanomermis culicivorax</name>
    <name type="common">Nematode worm</name>
    <dbReference type="NCBI Taxonomy" id="13658"/>
    <lineage>
        <taxon>Eukaryota</taxon>
        <taxon>Metazoa</taxon>
        <taxon>Ecdysozoa</taxon>
        <taxon>Nematoda</taxon>
        <taxon>Enoplea</taxon>
        <taxon>Dorylaimia</taxon>
        <taxon>Mermithida</taxon>
        <taxon>Mermithoidea</taxon>
        <taxon>Mermithidae</taxon>
        <taxon>Romanomermis</taxon>
    </lineage>
</organism>
<dbReference type="Pfam" id="PF23578">
    <property type="entry name" value="DGKI"/>
    <property type="match status" value="1"/>
</dbReference>
<reference evidence="4" key="1">
    <citation type="submission" date="2022-11" db="UniProtKB">
        <authorList>
            <consortium name="WormBaseParasite"/>
        </authorList>
    </citation>
    <scope>IDENTIFICATION</scope>
</reference>
<sequence length="271" mass="29733">HFQNVPRQSSFSVETTSALPGVNANPTAAKATLYTSVLLKLPVAVVSRTDYDMCKFRPIKTPAPVPEPPEEETSAAVDDVVDVGRRESAESVEPPTTETSTAAAAKFERSLSQRATPVGFITVEAEMDLDQVRPMIQRLIALNCRRLYTNDKRIKFDIKADWVFLDCSNGDQVYRLDPQRESIHTVNDICDLEQSLYVCHYGINHVSSIGGQNPSGAVWPSAPDAAKRRHSINTSESRESIYAAVEAASGGRFDEEPLHLVLTGDSEATKV</sequence>
<evidence type="ECO:0000256" key="1">
    <source>
        <dbReference type="SAM" id="MobiDB-lite"/>
    </source>
</evidence>
<feature type="domain" description="Diacylglycerol kinase iota-like" evidence="2">
    <location>
        <begin position="109"/>
        <end position="198"/>
    </location>
</feature>
<dbReference type="WBParaSite" id="nRc.2.0.1.t26635-RA">
    <property type="protein sequence ID" value="nRc.2.0.1.t26635-RA"/>
    <property type="gene ID" value="nRc.2.0.1.g26635"/>
</dbReference>
<dbReference type="AlphaFoldDB" id="A0A915JKE1"/>
<evidence type="ECO:0000313" key="4">
    <source>
        <dbReference type="WBParaSite" id="nRc.2.0.1.t26635-RA"/>
    </source>
</evidence>
<dbReference type="Proteomes" id="UP000887565">
    <property type="component" value="Unplaced"/>
</dbReference>
<evidence type="ECO:0000313" key="3">
    <source>
        <dbReference type="Proteomes" id="UP000887565"/>
    </source>
</evidence>
<keyword evidence="3" id="KW-1185">Reference proteome</keyword>
<name>A0A915JKE1_ROMCU</name>
<feature type="compositionally biased region" description="Polar residues" evidence="1">
    <location>
        <begin position="1"/>
        <end position="18"/>
    </location>
</feature>
<feature type="region of interest" description="Disordered" evidence="1">
    <location>
        <begin position="1"/>
        <end position="22"/>
    </location>
</feature>